<protein>
    <submittedName>
        <fullName evidence="4">Putative alpha-1,2-mannosidase</fullName>
    </submittedName>
</protein>
<evidence type="ECO:0000256" key="1">
    <source>
        <dbReference type="SAM" id="MobiDB-lite"/>
    </source>
</evidence>
<evidence type="ECO:0000256" key="2">
    <source>
        <dbReference type="SAM" id="SignalP"/>
    </source>
</evidence>
<dbReference type="InterPro" id="IPR008928">
    <property type="entry name" value="6-hairpin_glycosidase_sf"/>
</dbReference>
<dbReference type="GO" id="GO:0006516">
    <property type="term" value="P:glycoprotein catabolic process"/>
    <property type="evidence" value="ECO:0007669"/>
    <property type="project" value="TreeGrafter"/>
</dbReference>
<feature type="domain" description="PKD" evidence="3">
    <location>
        <begin position="1189"/>
        <end position="1257"/>
    </location>
</feature>
<gene>
    <name evidence="4" type="ORF">BJ979_001684</name>
</gene>
<dbReference type="InterPro" id="IPR050883">
    <property type="entry name" value="PNGase"/>
</dbReference>
<dbReference type="PROSITE" id="PS50093">
    <property type="entry name" value="PKD"/>
    <property type="match status" value="1"/>
</dbReference>
<dbReference type="EMBL" id="JACBZY010000001">
    <property type="protein sequence ID" value="NYG99058.1"/>
    <property type="molecule type" value="Genomic_DNA"/>
</dbReference>
<dbReference type="PANTHER" id="PTHR12143">
    <property type="entry name" value="PEPTIDE N-GLYCANASE PNGASE -RELATED"/>
    <property type="match status" value="1"/>
</dbReference>
<dbReference type="Gene3D" id="1.20.1050.60">
    <property type="entry name" value="alpha-1,2-mannosidase"/>
    <property type="match status" value="1"/>
</dbReference>
<evidence type="ECO:0000313" key="4">
    <source>
        <dbReference type="EMBL" id="NYG99058.1"/>
    </source>
</evidence>
<dbReference type="Gene3D" id="2.60.40.10">
    <property type="entry name" value="Immunoglobulins"/>
    <property type="match status" value="1"/>
</dbReference>
<dbReference type="InterPro" id="IPR035986">
    <property type="entry name" value="PKD_dom_sf"/>
</dbReference>
<comment type="caution">
    <text evidence="4">The sequence shown here is derived from an EMBL/GenBank/DDBJ whole genome shotgun (WGS) entry which is preliminary data.</text>
</comment>
<dbReference type="SUPFAM" id="SSF48208">
    <property type="entry name" value="Six-hairpin glycosidases"/>
    <property type="match status" value="1"/>
</dbReference>
<feature type="region of interest" description="Disordered" evidence="1">
    <location>
        <begin position="819"/>
        <end position="841"/>
    </location>
</feature>
<dbReference type="PANTHER" id="PTHR12143:SF39">
    <property type="entry name" value="SECRETED PROTEIN"/>
    <property type="match status" value="1"/>
</dbReference>
<dbReference type="GO" id="GO:0000224">
    <property type="term" value="F:peptide-N4-(N-acetyl-beta-glucosaminyl)asparagine amidase activity"/>
    <property type="evidence" value="ECO:0007669"/>
    <property type="project" value="TreeGrafter"/>
</dbReference>
<feature type="signal peptide" evidence="2">
    <location>
        <begin position="1"/>
        <end position="33"/>
    </location>
</feature>
<accession>A0A852YIV3</accession>
<dbReference type="NCBIfam" id="TIGR01180">
    <property type="entry name" value="aman2_put"/>
    <property type="match status" value="1"/>
</dbReference>
<dbReference type="InterPro" id="IPR041371">
    <property type="entry name" value="GH92_N"/>
</dbReference>
<dbReference type="GO" id="GO:0005975">
    <property type="term" value="P:carbohydrate metabolic process"/>
    <property type="evidence" value="ECO:0007669"/>
    <property type="project" value="InterPro"/>
</dbReference>
<dbReference type="InterPro" id="IPR012939">
    <property type="entry name" value="Glyco_hydro_92"/>
</dbReference>
<dbReference type="Gene3D" id="2.70.98.10">
    <property type="match status" value="1"/>
</dbReference>
<dbReference type="AlphaFoldDB" id="A0A852YIV3"/>
<name>A0A852YIV3_9MICO</name>
<dbReference type="InterPro" id="IPR014718">
    <property type="entry name" value="GH-type_carb-bd"/>
</dbReference>
<dbReference type="Proteomes" id="UP000553888">
    <property type="component" value="Unassembled WGS sequence"/>
</dbReference>
<dbReference type="Pfam" id="PF07971">
    <property type="entry name" value="Glyco_hydro_92"/>
    <property type="match status" value="1"/>
</dbReference>
<sequence>MPAPTTSSPATRVTRTALAGGLALAMAAAGALATVPAPAEAATTLITNPAATVDPFIGTANAGNTFPGAVAPFGMLGWSPDQSTKRSDGTMRTPSPSGYEYGANTVRGFSLTHVSGAGCAGLSGDIPFLPITQQVTTSPSAADAAGTPMTTTFSHARESASPGSYAVDLDNGVGVKLAATTRTGSGTFSYPKGSPATMLVRTSDSLVGSSDADIQIDAKHRRITGSVTSGNFCGGFTGDGILQKSYYTVHFVAEFDTDFTTTGTWQDAALTPGSTSAQGGTTYPGGYPPAGKGSGGYVSFDTSKSRSVNMRVGISYVDLAGAKKNLATENPVGTTRAQVAKQTKAAWNTELNRIRTGGGTAAERTTFYTALYHSLLHPSIANDVTGEYTGMDLATHKLTKGQQAQYQTFSGWDVYRSQVQLVTLLDAKRGSDVAQSLKNQADQNGGVWDRWTHNSGTTHVMVGDPSAAALAGIVAFGGTDFDVKGSYASLAQAARVPTEDDLSRAGWNIAVVGQRPSLDQFLKYGYYPEGCNAWGCPNETLEMGAADAGLAQLAQHLGLTKDYTEFTTRSQSWQNQFNPQATDHGGYIQGRNADGSWKSGFDPASSDGFVEGTAAQYTWMVQHDPAGLFAAMGGKEAAAKRLDAFFHEVGDENGNGVPNEWTLAGGSWDTNLHANVDNEPSIGTPWLYDYAGQPWKTQETVRETIRQLWIDTEDGQPNGPDGIPGNDDLGQMSSWLVFAAMGIYPQNPSRAELATATPLFPEIVLHRASGPVLHLSSPGAGLDKPYIQSMKVDGTKTSKVYLDAAAITRDTQIDYTLSATPNTTRGTAESDAPPSVRDGERSHLASIVPSNLSAAPGGTTDPVKVHVQRIDQADSSPVTWTVEGAEGISASPASGTIALDGTGAGDAAVTLRAAADTAIGDHTVTVTVKAGTQTLATQKVTVTVAAQVSDLAGSGFEAGQPQAPASQVVTNDGVGGYCCGLTGPESKVQTGDPHSGTASVVYSGRGTKEGATASNVLLDLSASKTAVQKGDTLSYWVRPQQDGGPFGDYVQDASADVAVDVRFTDGTLLSADAPTASNGAALTAAAQGKALKVDTWNRVTAELPDSVVGKTVDALLLSFAPHTHGGDADKVGYLRGWVDDVALQRPVPPVTATPATGIAATAGAVFEGVLATVAHGDASAASSYTATIDWGDGSTQVAGTVAPLGVGDDGAPTYGVSGSHTFVKPGVVTATITVEDADGVRASTTVPISVTAPAAARSTTRAGVQS</sequence>
<keyword evidence="5" id="KW-1185">Reference proteome</keyword>
<dbReference type="Gene3D" id="1.20.1610.10">
    <property type="entry name" value="alpha-1,2-mannosidases domains"/>
    <property type="match status" value="1"/>
</dbReference>
<dbReference type="SUPFAM" id="SSF49299">
    <property type="entry name" value="PKD domain"/>
    <property type="match status" value="1"/>
</dbReference>
<dbReference type="InterPro" id="IPR000601">
    <property type="entry name" value="PKD_dom"/>
</dbReference>
<dbReference type="GO" id="GO:0030246">
    <property type="term" value="F:carbohydrate binding"/>
    <property type="evidence" value="ECO:0007669"/>
    <property type="project" value="InterPro"/>
</dbReference>
<feature type="chain" id="PRO_5039322846" evidence="2">
    <location>
        <begin position="34"/>
        <end position="1266"/>
    </location>
</feature>
<dbReference type="RefSeq" id="WP_179567020.1">
    <property type="nucleotide sequence ID" value="NZ_JACBZY010000001.1"/>
</dbReference>
<evidence type="ECO:0000259" key="3">
    <source>
        <dbReference type="PROSITE" id="PS50093"/>
    </source>
</evidence>
<dbReference type="GO" id="GO:0005829">
    <property type="term" value="C:cytosol"/>
    <property type="evidence" value="ECO:0007669"/>
    <property type="project" value="TreeGrafter"/>
</dbReference>
<dbReference type="CDD" id="cd00146">
    <property type="entry name" value="PKD"/>
    <property type="match status" value="1"/>
</dbReference>
<dbReference type="InterPro" id="IPR013783">
    <property type="entry name" value="Ig-like_fold"/>
</dbReference>
<keyword evidence="2" id="KW-0732">Signal</keyword>
<evidence type="ECO:0000313" key="5">
    <source>
        <dbReference type="Proteomes" id="UP000553888"/>
    </source>
</evidence>
<dbReference type="InterPro" id="IPR005887">
    <property type="entry name" value="GH92_a_mannosidase_put"/>
</dbReference>
<dbReference type="Gene3D" id="3.30.2080.10">
    <property type="entry name" value="GH92 mannosidase domain"/>
    <property type="match status" value="1"/>
</dbReference>
<proteinExistence type="predicted"/>
<dbReference type="Pfam" id="PF17678">
    <property type="entry name" value="Glyco_hydro_92N"/>
    <property type="match status" value="1"/>
</dbReference>
<reference evidence="4 5" key="1">
    <citation type="submission" date="2020-07" db="EMBL/GenBank/DDBJ databases">
        <title>Sequencing the genomes of 1000 actinobacteria strains.</title>
        <authorList>
            <person name="Klenk H.-P."/>
        </authorList>
    </citation>
    <scope>NUCLEOTIDE SEQUENCE [LARGE SCALE GENOMIC DNA]</scope>
    <source>
        <strain evidence="4 5">DSM 23141</strain>
    </source>
</reference>
<organism evidence="4 5">
    <name type="scientific">Schumannella luteola</name>
    <dbReference type="NCBI Taxonomy" id="472059"/>
    <lineage>
        <taxon>Bacteria</taxon>
        <taxon>Bacillati</taxon>
        <taxon>Actinomycetota</taxon>
        <taxon>Actinomycetes</taxon>
        <taxon>Micrococcales</taxon>
        <taxon>Microbacteriaceae</taxon>
        <taxon>Schumannella</taxon>
    </lineage>
</organism>